<gene>
    <name evidence="9" type="ORF">EQM13_15205</name>
</gene>
<evidence type="ECO:0000256" key="2">
    <source>
        <dbReference type="ARBA" id="ARBA00022448"/>
    </source>
</evidence>
<keyword evidence="7" id="KW-0418">Kinase</keyword>
<evidence type="ECO:0000256" key="3">
    <source>
        <dbReference type="ARBA" id="ARBA00022490"/>
    </source>
</evidence>
<evidence type="ECO:0000256" key="6">
    <source>
        <dbReference type="ARBA" id="ARBA00022683"/>
    </source>
</evidence>
<dbReference type="AlphaFoldDB" id="A0A410QFV8"/>
<evidence type="ECO:0000256" key="4">
    <source>
        <dbReference type="ARBA" id="ARBA00022597"/>
    </source>
</evidence>
<dbReference type="KEGG" id="spoa:EQM13_15205"/>
<dbReference type="Pfam" id="PF03610">
    <property type="entry name" value="EIIA-man"/>
    <property type="match status" value="1"/>
</dbReference>
<dbReference type="GO" id="GO:0016301">
    <property type="term" value="F:kinase activity"/>
    <property type="evidence" value="ECO:0007669"/>
    <property type="project" value="UniProtKB-KW"/>
</dbReference>
<name>A0A410QFV8_9FIRM</name>
<keyword evidence="4 9" id="KW-0762">Sugar transport</keyword>
<dbReference type="PROSITE" id="PS51096">
    <property type="entry name" value="PTS_EIIA_TYPE_4"/>
    <property type="match status" value="1"/>
</dbReference>
<keyword evidence="5" id="KW-0808">Transferase</keyword>
<evidence type="ECO:0000256" key="1">
    <source>
        <dbReference type="ARBA" id="ARBA00004496"/>
    </source>
</evidence>
<dbReference type="InterPro" id="IPR036662">
    <property type="entry name" value="PTS_EIIA_man-typ_sf"/>
</dbReference>
<organism evidence="9 10">
    <name type="scientific">Acidilutibacter cellobiosedens</name>
    <dbReference type="NCBI Taxonomy" id="2507161"/>
    <lineage>
        <taxon>Bacteria</taxon>
        <taxon>Bacillati</taxon>
        <taxon>Bacillota</taxon>
        <taxon>Tissierellia</taxon>
        <taxon>Tissierellales</taxon>
        <taxon>Acidilutibacteraceae</taxon>
        <taxon>Acidilutibacter</taxon>
    </lineage>
</organism>
<dbReference type="GO" id="GO:0009401">
    <property type="term" value="P:phosphoenolpyruvate-dependent sugar phosphotransferase system"/>
    <property type="evidence" value="ECO:0007669"/>
    <property type="project" value="UniProtKB-KW"/>
</dbReference>
<feature type="domain" description="PTS EIIA type-4" evidence="8">
    <location>
        <begin position="1"/>
        <end position="125"/>
    </location>
</feature>
<dbReference type="InterPro" id="IPR033887">
    <property type="entry name" value="PTS_IIA_man"/>
</dbReference>
<dbReference type="OrthoDB" id="9799827at2"/>
<evidence type="ECO:0000256" key="7">
    <source>
        <dbReference type="ARBA" id="ARBA00022777"/>
    </source>
</evidence>
<evidence type="ECO:0000259" key="8">
    <source>
        <dbReference type="PROSITE" id="PS51096"/>
    </source>
</evidence>
<dbReference type="Proteomes" id="UP000287969">
    <property type="component" value="Chromosome"/>
</dbReference>
<dbReference type="RefSeq" id="WP_071140714.1">
    <property type="nucleotide sequence ID" value="NZ_CP035282.1"/>
</dbReference>
<sequence length="144" mass="16253">MIGTIITGHGMFASGMLSSLKLIVGEMENIFAVDFSPENSPEDLEKELKQVLKKLSLCDSIVIFTDIMGGTPFKTSVTLTVELKNCYIIYGTNLPLLLEFSMLEKENNDMISLINQCISTGKEQMRLFQFKKFDFTEENYEDGI</sequence>
<dbReference type="GO" id="GO:0005737">
    <property type="term" value="C:cytoplasm"/>
    <property type="evidence" value="ECO:0007669"/>
    <property type="project" value="UniProtKB-SubCell"/>
</dbReference>
<dbReference type="NCBIfam" id="NF040761">
    <property type="entry name" value="AgaF"/>
    <property type="match status" value="1"/>
</dbReference>
<reference evidence="10" key="1">
    <citation type="submission" date="2019-01" db="EMBL/GenBank/DDBJ databases">
        <title>Draft genomes of a novel of Sporanaerobacter strains.</title>
        <authorList>
            <person name="Ma S."/>
        </authorList>
    </citation>
    <scope>NUCLEOTIDE SEQUENCE [LARGE SCALE GENOMIC DNA]</scope>
    <source>
        <strain evidence="10">NJN-17</strain>
    </source>
</reference>
<dbReference type="EMBL" id="CP035282">
    <property type="protein sequence ID" value="QAT62819.1"/>
    <property type="molecule type" value="Genomic_DNA"/>
</dbReference>
<dbReference type="InterPro" id="IPR051471">
    <property type="entry name" value="Bacterial_PTS_sugar_comp"/>
</dbReference>
<dbReference type="SUPFAM" id="SSF53062">
    <property type="entry name" value="PTS system fructose IIA component-like"/>
    <property type="match status" value="1"/>
</dbReference>
<accession>A0A410QFV8</accession>
<evidence type="ECO:0000313" key="9">
    <source>
        <dbReference type="EMBL" id="QAT62819.1"/>
    </source>
</evidence>
<protein>
    <submittedName>
        <fullName evidence="9">PTS sugar transporter subunit IIA</fullName>
    </submittedName>
</protein>
<keyword evidence="3" id="KW-0963">Cytoplasm</keyword>
<dbReference type="InterPro" id="IPR004701">
    <property type="entry name" value="PTS_EIIA_man-typ"/>
</dbReference>
<proteinExistence type="predicted"/>
<dbReference type="CDD" id="cd00006">
    <property type="entry name" value="PTS_IIA_man"/>
    <property type="match status" value="1"/>
</dbReference>
<evidence type="ECO:0000313" key="10">
    <source>
        <dbReference type="Proteomes" id="UP000287969"/>
    </source>
</evidence>
<dbReference type="Gene3D" id="3.40.50.510">
    <property type="entry name" value="Phosphotransferase system, mannose-type IIA component"/>
    <property type="match status" value="1"/>
</dbReference>
<dbReference type="GO" id="GO:0016020">
    <property type="term" value="C:membrane"/>
    <property type="evidence" value="ECO:0007669"/>
    <property type="project" value="InterPro"/>
</dbReference>
<keyword evidence="2" id="KW-0813">Transport</keyword>
<keyword evidence="10" id="KW-1185">Reference proteome</keyword>
<comment type="subcellular location">
    <subcellularLocation>
        <location evidence="1">Cytoplasm</location>
    </subcellularLocation>
</comment>
<evidence type="ECO:0000256" key="5">
    <source>
        <dbReference type="ARBA" id="ARBA00022679"/>
    </source>
</evidence>
<dbReference type="PANTHER" id="PTHR33799:SF1">
    <property type="entry name" value="PTS SYSTEM MANNOSE-SPECIFIC EIIAB COMPONENT-RELATED"/>
    <property type="match status" value="1"/>
</dbReference>
<keyword evidence="6" id="KW-0598">Phosphotransferase system</keyword>
<dbReference type="PANTHER" id="PTHR33799">
    <property type="entry name" value="PTS PERMEASE-RELATED-RELATED"/>
    <property type="match status" value="1"/>
</dbReference>